<dbReference type="PANTHER" id="PTHR42909:SF1">
    <property type="entry name" value="CARBOHYDRATE KINASE PFKB DOMAIN-CONTAINING PROTEIN"/>
    <property type="match status" value="1"/>
</dbReference>
<keyword evidence="6" id="KW-0812">Transmembrane</keyword>
<evidence type="ECO:0000256" key="2">
    <source>
        <dbReference type="ARBA" id="ARBA00022801"/>
    </source>
</evidence>
<evidence type="ECO:0000256" key="1">
    <source>
        <dbReference type="ARBA" id="ARBA00022723"/>
    </source>
</evidence>
<gene>
    <name evidence="7" type="ORF">HPB51_003013</name>
</gene>
<dbReference type="GO" id="GO:0005737">
    <property type="term" value="C:cytoplasm"/>
    <property type="evidence" value="ECO:0007669"/>
    <property type="project" value="TreeGrafter"/>
</dbReference>
<organism evidence="7 8">
    <name type="scientific">Rhipicephalus microplus</name>
    <name type="common">Cattle tick</name>
    <name type="synonym">Boophilus microplus</name>
    <dbReference type="NCBI Taxonomy" id="6941"/>
    <lineage>
        <taxon>Eukaryota</taxon>
        <taxon>Metazoa</taxon>
        <taxon>Ecdysozoa</taxon>
        <taxon>Arthropoda</taxon>
        <taxon>Chelicerata</taxon>
        <taxon>Arachnida</taxon>
        <taxon>Acari</taxon>
        <taxon>Parasitiformes</taxon>
        <taxon>Ixodida</taxon>
        <taxon>Ixodoidea</taxon>
        <taxon>Ixodidae</taxon>
        <taxon>Rhipicephalinae</taxon>
        <taxon>Rhipicephalus</taxon>
        <taxon>Boophilus</taxon>
    </lineage>
</organism>
<dbReference type="VEuPathDB" id="VectorBase:LOC119167717"/>
<dbReference type="InterPro" id="IPR007342">
    <property type="entry name" value="PsuG"/>
</dbReference>
<evidence type="ECO:0000313" key="7">
    <source>
        <dbReference type="EMBL" id="KAH8025097.1"/>
    </source>
</evidence>
<name>A0A9J6DSX0_RHIMP</name>
<accession>A0A9J6DSX0</accession>
<keyword evidence="3" id="KW-0464">Manganese</keyword>
<keyword evidence="5" id="KW-0326">Glycosidase</keyword>
<dbReference type="AlphaFoldDB" id="A0A9J6DSX0"/>
<dbReference type="SUPFAM" id="SSF110581">
    <property type="entry name" value="Indigoidine synthase A-like"/>
    <property type="match status" value="1"/>
</dbReference>
<dbReference type="Pfam" id="PF04227">
    <property type="entry name" value="Indigoidine_A"/>
    <property type="match status" value="1"/>
</dbReference>
<evidence type="ECO:0000256" key="3">
    <source>
        <dbReference type="ARBA" id="ARBA00023211"/>
    </source>
</evidence>
<keyword evidence="8" id="KW-1185">Reference proteome</keyword>
<protein>
    <submittedName>
        <fullName evidence="7">Uncharacterized protein</fullName>
    </submittedName>
</protein>
<reference evidence="7" key="2">
    <citation type="submission" date="2021-09" db="EMBL/GenBank/DDBJ databases">
        <authorList>
            <person name="Jia N."/>
            <person name="Wang J."/>
            <person name="Shi W."/>
            <person name="Du L."/>
            <person name="Sun Y."/>
            <person name="Zhan W."/>
            <person name="Jiang J."/>
            <person name="Wang Q."/>
            <person name="Zhang B."/>
            <person name="Ji P."/>
            <person name="Sakyi L.B."/>
            <person name="Cui X."/>
            <person name="Yuan T."/>
            <person name="Jiang B."/>
            <person name="Yang W."/>
            <person name="Lam T.T.-Y."/>
            <person name="Chang Q."/>
            <person name="Ding S."/>
            <person name="Wang X."/>
            <person name="Zhu J."/>
            <person name="Ruan X."/>
            <person name="Zhao L."/>
            <person name="Wei J."/>
            <person name="Que T."/>
            <person name="Du C."/>
            <person name="Cheng J."/>
            <person name="Dai P."/>
            <person name="Han X."/>
            <person name="Huang E."/>
            <person name="Gao Y."/>
            <person name="Liu J."/>
            <person name="Shao H."/>
            <person name="Ye R."/>
            <person name="Li L."/>
            <person name="Wei W."/>
            <person name="Wang X."/>
            <person name="Wang C."/>
            <person name="Huo Q."/>
            <person name="Li W."/>
            <person name="Guo W."/>
            <person name="Chen H."/>
            <person name="Chen S."/>
            <person name="Zhou L."/>
            <person name="Zhou L."/>
            <person name="Ni X."/>
            <person name="Tian J."/>
            <person name="Zhou Y."/>
            <person name="Sheng Y."/>
            <person name="Liu T."/>
            <person name="Pan Y."/>
            <person name="Xia L."/>
            <person name="Li J."/>
            <person name="Zhao F."/>
            <person name="Cao W."/>
        </authorList>
    </citation>
    <scope>NUCLEOTIDE SEQUENCE</scope>
    <source>
        <strain evidence="7">Rmic-2018</strain>
        <tissue evidence="7">Larvae</tissue>
    </source>
</reference>
<dbReference type="VEuPathDB" id="VectorBase:LOC119169183"/>
<reference evidence="7" key="1">
    <citation type="journal article" date="2020" name="Cell">
        <title>Large-Scale Comparative Analyses of Tick Genomes Elucidate Their Genetic Diversity and Vector Capacities.</title>
        <authorList>
            <consortium name="Tick Genome and Microbiome Consortium (TIGMIC)"/>
            <person name="Jia N."/>
            <person name="Wang J."/>
            <person name="Shi W."/>
            <person name="Du L."/>
            <person name="Sun Y."/>
            <person name="Zhan W."/>
            <person name="Jiang J.F."/>
            <person name="Wang Q."/>
            <person name="Zhang B."/>
            <person name="Ji P."/>
            <person name="Bell-Sakyi L."/>
            <person name="Cui X.M."/>
            <person name="Yuan T.T."/>
            <person name="Jiang B.G."/>
            <person name="Yang W.F."/>
            <person name="Lam T.T."/>
            <person name="Chang Q.C."/>
            <person name="Ding S.J."/>
            <person name="Wang X.J."/>
            <person name="Zhu J.G."/>
            <person name="Ruan X.D."/>
            <person name="Zhao L."/>
            <person name="Wei J.T."/>
            <person name="Ye R.Z."/>
            <person name="Que T.C."/>
            <person name="Du C.H."/>
            <person name="Zhou Y.H."/>
            <person name="Cheng J.X."/>
            <person name="Dai P.F."/>
            <person name="Guo W.B."/>
            <person name="Han X.H."/>
            <person name="Huang E.J."/>
            <person name="Li L.F."/>
            <person name="Wei W."/>
            <person name="Gao Y.C."/>
            <person name="Liu J.Z."/>
            <person name="Shao H.Z."/>
            <person name="Wang X."/>
            <person name="Wang C.C."/>
            <person name="Yang T.C."/>
            <person name="Huo Q.B."/>
            <person name="Li W."/>
            <person name="Chen H.Y."/>
            <person name="Chen S.E."/>
            <person name="Zhou L.G."/>
            <person name="Ni X.B."/>
            <person name="Tian J.H."/>
            <person name="Sheng Y."/>
            <person name="Liu T."/>
            <person name="Pan Y.S."/>
            <person name="Xia L.Y."/>
            <person name="Li J."/>
            <person name="Zhao F."/>
            <person name="Cao W.C."/>
        </authorList>
    </citation>
    <scope>NUCLEOTIDE SEQUENCE</scope>
    <source>
        <strain evidence="7">Rmic-2018</strain>
    </source>
</reference>
<dbReference type="EMBL" id="JABSTU010000007">
    <property type="protein sequence ID" value="KAH8025097.1"/>
    <property type="molecule type" value="Genomic_DNA"/>
</dbReference>
<sequence>MLLAGRTLPASGMQRRQMLGGSGSVEAKEARVEAVSECLLTEVIFVRGGIRGPDLEGYGLGGVPKLLRGLSGGTTVSATMVACNRAGIQLFATGGIGGVHRGGEFSLDISPDVMELGRSPVTVVSSGIKSILDIGRTLEVLPNNVFWWWVFFGLATILLCSVLFKMAESADRKFRREINRRVNASFQLIDSEADVINDTRYVDRDSRNAERESDLPSEACAVDLEDGHRRLCVHDRERPSAHSSIVPETDVPQGHVLISGDACYPSGCSVSVPHDHTDFERRAFHDSSAAASTSATSQIQQLAGLGGSTFGAAARRMLELLLSLEVAVQFSWAGQKGKRKFVDLGVTDVICKAVRRNFPETKKNDIECVIKVWLRHAGEKLQKQRLRTSRTHHEECLQSVALSSPSDEDL</sequence>
<dbReference type="GO" id="GO:0004730">
    <property type="term" value="F:pseudouridylate synthase activity"/>
    <property type="evidence" value="ECO:0007669"/>
    <property type="project" value="InterPro"/>
</dbReference>
<keyword evidence="6" id="KW-1133">Transmembrane helix</keyword>
<evidence type="ECO:0000256" key="6">
    <source>
        <dbReference type="SAM" id="Phobius"/>
    </source>
</evidence>
<feature type="transmembrane region" description="Helical" evidence="6">
    <location>
        <begin position="146"/>
        <end position="167"/>
    </location>
</feature>
<dbReference type="GO" id="GO:0046872">
    <property type="term" value="F:metal ion binding"/>
    <property type="evidence" value="ECO:0007669"/>
    <property type="project" value="UniProtKB-KW"/>
</dbReference>
<keyword evidence="6" id="KW-0472">Membrane</keyword>
<dbReference type="Proteomes" id="UP000821866">
    <property type="component" value="Unassembled WGS sequence"/>
</dbReference>
<proteinExistence type="predicted"/>
<evidence type="ECO:0000256" key="5">
    <source>
        <dbReference type="ARBA" id="ARBA00023295"/>
    </source>
</evidence>
<evidence type="ECO:0000313" key="8">
    <source>
        <dbReference type="Proteomes" id="UP000821866"/>
    </source>
</evidence>
<dbReference type="InterPro" id="IPR022830">
    <property type="entry name" value="Indigdn_synthA-like"/>
</dbReference>
<dbReference type="GO" id="GO:0016798">
    <property type="term" value="F:hydrolase activity, acting on glycosyl bonds"/>
    <property type="evidence" value="ECO:0007669"/>
    <property type="project" value="UniProtKB-KW"/>
</dbReference>
<evidence type="ECO:0000256" key="4">
    <source>
        <dbReference type="ARBA" id="ARBA00023239"/>
    </source>
</evidence>
<keyword evidence="1" id="KW-0479">Metal-binding</keyword>
<dbReference type="PANTHER" id="PTHR42909">
    <property type="entry name" value="ZGC:136858"/>
    <property type="match status" value="1"/>
</dbReference>
<keyword evidence="4" id="KW-0456">Lyase</keyword>
<comment type="caution">
    <text evidence="7">The sequence shown here is derived from an EMBL/GenBank/DDBJ whole genome shotgun (WGS) entry which is preliminary data.</text>
</comment>
<dbReference type="Gene3D" id="3.40.1790.10">
    <property type="entry name" value="Indigoidine synthase domain"/>
    <property type="match status" value="1"/>
</dbReference>
<keyword evidence="2" id="KW-0378">Hydrolase</keyword>